<evidence type="ECO:0000259" key="3">
    <source>
        <dbReference type="Pfam" id="PF10756"/>
    </source>
</evidence>
<gene>
    <name evidence="4" type="ORF">DW322_11810</name>
</gene>
<protein>
    <submittedName>
        <fullName evidence="4">PH domain-containing protein</fullName>
    </submittedName>
</protein>
<reference evidence="4 5" key="1">
    <citation type="submission" date="2018-07" db="EMBL/GenBank/DDBJ databases">
        <title>Genome sequence of Rhodococcus rhodnii ATCC 35071 from Rhodnius prolixus.</title>
        <authorList>
            <person name="Patel V."/>
            <person name="Vogel K.J."/>
        </authorList>
    </citation>
    <scope>NUCLEOTIDE SEQUENCE [LARGE SCALE GENOMIC DNA]</scope>
    <source>
        <strain evidence="4 5">ATCC 35071</strain>
    </source>
</reference>
<evidence type="ECO:0000256" key="1">
    <source>
        <dbReference type="SAM" id="MobiDB-lite"/>
    </source>
</evidence>
<sequence length="186" mass="19959">MPPEPSSHTLDASRQVIRTTPLAYLACAFLLFAVTFPIFGNPAAFGWLILAPIVAAYAVARVRTVVTPEKITTRSMFRSDSIDWDDVTGFRFAERKPARAVLTDGTERVLPMVTFGRAPQLAAASGGRITDPYEAAVSAWREDEAAEEAAAAETDADENAATTGETTVDAEPAASRTPSRGDDPRE</sequence>
<keyword evidence="2" id="KW-0812">Transmembrane</keyword>
<name>A0A6P2CE70_9NOCA</name>
<evidence type="ECO:0000313" key="4">
    <source>
        <dbReference type="EMBL" id="TXG90783.1"/>
    </source>
</evidence>
<dbReference type="EMBL" id="QRCM01000001">
    <property type="protein sequence ID" value="TXG90783.1"/>
    <property type="molecule type" value="Genomic_DNA"/>
</dbReference>
<dbReference type="RefSeq" id="WP_010838486.1">
    <property type="nucleotide sequence ID" value="NZ_QRCM01000001.1"/>
</dbReference>
<dbReference type="Proteomes" id="UP000471120">
    <property type="component" value="Unassembled WGS sequence"/>
</dbReference>
<dbReference type="AlphaFoldDB" id="A0A6P2CE70"/>
<feature type="transmembrane region" description="Helical" evidence="2">
    <location>
        <begin position="45"/>
        <end position="66"/>
    </location>
</feature>
<dbReference type="InterPro" id="IPR019692">
    <property type="entry name" value="CFP-6_PH"/>
</dbReference>
<feature type="transmembrane region" description="Helical" evidence="2">
    <location>
        <begin position="21"/>
        <end position="39"/>
    </location>
</feature>
<proteinExistence type="predicted"/>
<evidence type="ECO:0000256" key="2">
    <source>
        <dbReference type="SAM" id="Phobius"/>
    </source>
</evidence>
<feature type="domain" description="Low molecular weight protein antigen 6 PH" evidence="3">
    <location>
        <begin position="61"/>
        <end position="130"/>
    </location>
</feature>
<feature type="region of interest" description="Disordered" evidence="1">
    <location>
        <begin position="139"/>
        <end position="186"/>
    </location>
</feature>
<accession>A0A6P2CE70</accession>
<organism evidence="4 5">
    <name type="scientific">Rhodococcus rhodnii</name>
    <dbReference type="NCBI Taxonomy" id="38312"/>
    <lineage>
        <taxon>Bacteria</taxon>
        <taxon>Bacillati</taxon>
        <taxon>Actinomycetota</taxon>
        <taxon>Actinomycetes</taxon>
        <taxon>Mycobacteriales</taxon>
        <taxon>Nocardiaceae</taxon>
        <taxon>Rhodococcus</taxon>
    </lineage>
</organism>
<feature type="compositionally biased region" description="Low complexity" evidence="1">
    <location>
        <begin position="148"/>
        <end position="167"/>
    </location>
</feature>
<keyword evidence="2" id="KW-0472">Membrane</keyword>
<evidence type="ECO:0000313" key="5">
    <source>
        <dbReference type="Proteomes" id="UP000471120"/>
    </source>
</evidence>
<dbReference type="Pfam" id="PF10756">
    <property type="entry name" value="bPH_6"/>
    <property type="match status" value="1"/>
</dbReference>
<comment type="caution">
    <text evidence="4">The sequence shown here is derived from an EMBL/GenBank/DDBJ whole genome shotgun (WGS) entry which is preliminary data.</text>
</comment>
<keyword evidence="2" id="KW-1133">Transmembrane helix</keyword>